<sequence length="86" mass="9230">MMKIDVEELKSARDRLARIQGQIGGIVKMIDEGRDCTEILTQLSAASTALSRAGFSIISTGMTHCANDPEGSDNKIALEKAFMSLA</sequence>
<dbReference type="GO" id="GO:0046872">
    <property type="term" value="F:metal ion binding"/>
    <property type="evidence" value="ECO:0007669"/>
    <property type="project" value="InterPro"/>
</dbReference>
<name>A0A6J6FJG4_9ZZZZ</name>
<protein>
    <submittedName>
        <fullName evidence="1">Unannotated protein</fullName>
    </submittedName>
</protein>
<proteinExistence type="predicted"/>
<dbReference type="PANTHER" id="PTHR33677">
    <property type="entry name" value="TRANSCRIPTIONAL REPRESSOR FRMR-RELATED"/>
    <property type="match status" value="1"/>
</dbReference>
<dbReference type="PANTHER" id="PTHR33677:SF5">
    <property type="entry name" value="TRANSCRIPTIONAL REPRESSOR FRMR"/>
    <property type="match status" value="1"/>
</dbReference>
<dbReference type="AlphaFoldDB" id="A0A6J6FJG4"/>
<organism evidence="1">
    <name type="scientific">freshwater metagenome</name>
    <dbReference type="NCBI Taxonomy" id="449393"/>
    <lineage>
        <taxon>unclassified sequences</taxon>
        <taxon>metagenomes</taxon>
        <taxon>ecological metagenomes</taxon>
    </lineage>
</organism>
<reference evidence="1" key="1">
    <citation type="submission" date="2020-05" db="EMBL/GenBank/DDBJ databases">
        <authorList>
            <person name="Chiriac C."/>
            <person name="Salcher M."/>
            <person name="Ghai R."/>
            <person name="Kavagutti S V."/>
        </authorList>
    </citation>
    <scope>NUCLEOTIDE SEQUENCE</scope>
</reference>
<dbReference type="InterPro" id="IPR003735">
    <property type="entry name" value="Metal_Tscrpt_repr"/>
</dbReference>
<dbReference type="InterPro" id="IPR038390">
    <property type="entry name" value="Metal_Tscrpt_repr_sf"/>
</dbReference>
<dbReference type="Gene3D" id="1.20.58.1000">
    <property type="entry name" value="Metal-sensitive repressor, helix protomer"/>
    <property type="match status" value="1"/>
</dbReference>
<accession>A0A6J6FJG4</accession>
<dbReference type="CDD" id="cd10148">
    <property type="entry name" value="CsoR-like_DUF156"/>
    <property type="match status" value="1"/>
</dbReference>
<dbReference type="EMBL" id="CAEZUE010000038">
    <property type="protein sequence ID" value="CAB4589132.1"/>
    <property type="molecule type" value="Genomic_DNA"/>
</dbReference>
<gene>
    <name evidence="1" type="ORF">UFOPK1788_00420</name>
</gene>
<dbReference type="GO" id="GO:0003677">
    <property type="term" value="F:DNA binding"/>
    <property type="evidence" value="ECO:0007669"/>
    <property type="project" value="InterPro"/>
</dbReference>
<dbReference type="GO" id="GO:0006355">
    <property type="term" value="P:regulation of DNA-templated transcription"/>
    <property type="evidence" value="ECO:0007669"/>
    <property type="project" value="InterPro"/>
</dbReference>
<evidence type="ECO:0000313" key="1">
    <source>
        <dbReference type="EMBL" id="CAB4589132.1"/>
    </source>
</evidence>
<dbReference type="Pfam" id="PF02583">
    <property type="entry name" value="Trns_repr_metal"/>
    <property type="match status" value="1"/>
</dbReference>